<protein>
    <submittedName>
        <fullName evidence="10">ABC transporter ATP-binding protein</fullName>
    </submittedName>
</protein>
<proteinExistence type="inferred from homology"/>
<keyword evidence="4" id="KW-1003">Cell membrane</keyword>
<name>A0A2P7B1V7_9HYPH</name>
<dbReference type="PROSITE" id="PS50893">
    <property type="entry name" value="ABC_TRANSPORTER_2"/>
    <property type="match status" value="1"/>
</dbReference>
<evidence type="ECO:0000256" key="5">
    <source>
        <dbReference type="ARBA" id="ARBA00022741"/>
    </source>
</evidence>
<dbReference type="Pfam" id="PF08402">
    <property type="entry name" value="TOBE_2"/>
    <property type="match status" value="1"/>
</dbReference>
<keyword evidence="6 10" id="KW-0067">ATP-binding</keyword>
<dbReference type="InterPro" id="IPR047641">
    <property type="entry name" value="ABC_transpr_MalK/UgpC-like"/>
</dbReference>
<dbReference type="PANTHER" id="PTHR43875:SF15">
    <property type="entry name" value="TREHALOSE IMPORT ATP-BINDING PROTEIN SUGC"/>
    <property type="match status" value="1"/>
</dbReference>
<dbReference type="FunFam" id="3.40.50.300:FF:000042">
    <property type="entry name" value="Maltose/maltodextrin ABC transporter, ATP-binding protein"/>
    <property type="match status" value="1"/>
</dbReference>
<comment type="subcellular location">
    <subcellularLocation>
        <location evidence="1">Cell inner membrane</location>
        <topology evidence="1">Peripheral membrane protein</topology>
    </subcellularLocation>
</comment>
<dbReference type="EMBL" id="PGGN01000001">
    <property type="protein sequence ID" value="PSH60447.1"/>
    <property type="molecule type" value="Genomic_DNA"/>
</dbReference>
<dbReference type="InterPro" id="IPR008995">
    <property type="entry name" value="Mo/tungstate-bd_C_term_dom"/>
</dbReference>
<comment type="similarity">
    <text evidence="2">Belongs to the ABC transporter superfamily.</text>
</comment>
<dbReference type="PROSITE" id="PS00211">
    <property type="entry name" value="ABC_TRANSPORTER_1"/>
    <property type="match status" value="1"/>
</dbReference>
<evidence type="ECO:0000256" key="2">
    <source>
        <dbReference type="ARBA" id="ARBA00005417"/>
    </source>
</evidence>
<comment type="caution">
    <text evidence="10">The sequence shown here is derived from an EMBL/GenBank/DDBJ whole genome shotgun (WGS) entry which is preliminary data.</text>
</comment>
<keyword evidence="5" id="KW-0547">Nucleotide-binding</keyword>
<dbReference type="InterPro" id="IPR027417">
    <property type="entry name" value="P-loop_NTPase"/>
</dbReference>
<evidence type="ECO:0000256" key="3">
    <source>
        <dbReference type="ARBA" id="ARBA00022448"/>
    </source>
</evidence>
<dbReference type="PANTHER" id="PTHR43875">
    <property type="entry name" value="MALTODEXTRIN IMPORT ATP-BINDING PROTEIN MSMX"/>
    <property type="match status" value="1"/>
</dbReference>
<dbReference type="GO" id="GO:0055052">
    <property type="term" value="C:ATP-binding cassette (ABC) transporter complex, substrate-binding subunit-containing"/>
    <property type="evidence" value="ECO:0007669"/>
    <property type="project" value="TreeGrafter"/>
</dbReference>
<keyword evidence="3" id="KW-0813">Transport</keyword>
<dbReference type="Proteomes" id="UP000241158">
    <property type="component" value="Unassembled WGS sequence"/>
</dbReference>
<dbReference type="SUPFAM" id="SSF50331">
    <property type="entry name" value="MOP-like"/>
    <property type="match status" value="1"/>
</dbReference>
<dbReference type="GO" id="GO:0005524">
    <property type="term" value="F:ATP binding"/>
    <property type="evidence" value="ECO:0007669"/>
    <property type="project" value="UniProtKB-KW"/>
</dbReference>
<dbReference type="InterPro" id="IPR003593">
    <property type="entry name" value="AAA+_ATPase"/>
</dbReference>
<reference evidence="11" key="1">
    <citation type="submission" date="2017-11" db="EMBL/GenBank/DDBJ databases">
        <authorList>
            <person name="Kuznetsova I."/>
            <person name="Sazanova A."/>
            <person name="Chirak E."/>
            <person name="Safronova V."/>
            <person name="Willems A."/>
        </authorList>
    </citation>
    <scope>NUCLEOTIDE SEQUENCE [LARGE SCALE GENOMIC DNA]</scope>
    <source>
        <strain evidence="11">PEPV15</strain>
    </source>
</reference>
<dbReference type="Gene3D" id="3.40.50.300">
    <property type="entry name" value="P-loop containing nucleotide triphosphate hydrolases"/>
    <property type="match status" value="1"/>
</dbReference>
<keyword evidence="8" id="KW-0472">Membrane</keyword>
<accession>A0A2P7B1V7</accession>
<keyword evidence="7" id="KW-1278">Translocase</keyword>
<dbReference type="OrthoDB" id="9802264at2"/>
<dbReference type="AlphaFoldDB" id="A0A2P7B1V7"/>
<keyword evidence="11" id="KW-1185">Reference proteome</keyword>
<dbReference type="Pfam" id="PF00005">
    <property type="entry name" value="ABC_tran"/>
    <property type="match status" value="1"/>
</dbReference>
<dbReference type="InterPro" id="IPR003439">
    <property type="entry name" value="ABC_transporter-like_ATP-bd"/>
</dbReference>
<dbReference type="InterPro" id="IPR017871">
    <property type="entry name" value="ABC_transporter-like_CS"/>
</dbReference>
<gene>
    <name evidence="10" type="ORF">CU100_07165</name>
</gene>
<evidence type="ECO:0000313" key="10">
    <source>
        <dbReference type="EMBL" id="PSH60447.1"/>
    </source>
</evidence>
<dbReference type="InterPro" id="IPR013611">
    <property type="entry name" value="Transp-assoc_OB_typ2"/>
</dbReference>
<dbReference type="GO" id="GO:0140359">
    <property type="term" value="F:ABC-type transporter activity"/>
    <property type="evidence" value="ECO:0007669"/>
    <property type="project" value="UniProtKB-ARBA"/>
</dbReference>
<evidence type="ECO:0000256" key="4">
    <source>
        <dbReference type="ARBA" id="ARBA00022475"/>
    </source>
</evidence>
<evidence type="ECO:0000256" key="6">
    <source>
        <dbReference type="ARBA" id="ARBA00022840"/>
    </source>
</evidence>
<evidence type="ECO:0000256" key="8">
    <source>
        <dbReference type="ARBA" id="ARBA00023136"/>
    </source>
</evidence>
<evidence type="ECO:0000259" key="9">
    <source>
        <dbReference type="PROSITE" id="PS50893"/>
    </source>
</evidence>
<dbReference type="SMART" id="SM00382">
    <property type="entry name" value="AAA"/>
    <property type="match status" value="1"/>
</dbReference>
<sequence length="355" mass="38226">MASLSIKSVSKTFANGMCVLDGINVDISSGEFVTLLGPSGCGKTTLLKAIAGFHPITSGQFLIDGKDITQLSPEQRNTAMCFQSYALFPHLTVSENILFGPRQKQVSKADCAARLATTLRQVDLESQAAKLPSALSGGQQQRVALGRAVAMRPGVILFDEPLSNLDAKLREQVRFEIRALQSEQGFTAIYVTHDQAEALAMSDRIVVLNTGRVEQIGTPLDLYHRPVNRFVADFIGAANILKADVVGRDGDGKWLIDTGLGRLAVSSATEPAASSIYVCWRPEDARFVANSSSTPNNTFSVRVLAQAFQGNVTDVFVEGAMGGPRYRVQTRGPLTIGSIQDFHVDPTHIAFLEAA</sequence>
<feature type="domain" description="ABC transporter" evidence="9">
    <location>
        <begin position="4"/>
        <end position="235"/>
    </location>
</feature>
<dbReference type="GO" id="GO:0016887">
    <property type="term" value="F:ATP hydrolysis activity"/>
    <property type="evidence" value="ECO:0007669"/>
    <property type="project" value="InterPro"/>
</dbReference>
<evidence type="ECO:0000256" key="7">
    <source>
        <dbReference type="ARBA" id="ARBA00022967"/>
    </source>
</evidence>
<dbReference type="Gene3D" id="2.40.50.100">
    <property type="match status" value="1"/>
</dbReference>
<dbReference type="RefSeq" id="WP_106715763.1">
    <property type="nucleotide sequence ID" value="NZ_JACHXT010000004.1"/>
</dbReference>
<evidence type="ECO:0000256" key="1">
    <source>
        <dbReference type="ARBA" id="ARBA00004417"/>
    </source>
</evidence>
<evidence type="ECO:0000313" key="11">
    <source>
        <dbReference type="Proteomes" id="UP000241158"/>
    </source>
</evidence>
<organism evidence="10 11">
    <name type="scientific">Phyllobacterium endophyticum</name>
    <dbReference type="NCBI Taxonomy" id="1149773"/>
    <lineage>
        <taxon>Bacteria</taxon>
        <taxon>Pseudomonadati</taxon>
        <taxon>Pseudomonadota</taxon>
        <taxon>Alphaproteobacteria</taxon>
        <taxon>Hyphomicrobiales</taxon>
        <taxon>Phyllobacteriaceae</taxon>
        <taxon>Phyllobacterium</taxon>
    </lineage>
</organism>
<dbReference type="SUPFAM" id="SSF52540">
    <property type="entry name" value="P-loop containing nucleoside triphosphate hydrolases"/>
    <property type="match status" value="1"/>
</dbReference>